<dbReference type="AlphaFoldDB" id="A0A4C4IE62"/>
<evidence type="ECO:0000256" key="4">
    <source>
        <dbReference type="ARBA" id="ARBA00023163"/>
    </source>
</evidence>
<dbReference type="SUPFAM" id="SSF47413">
    <property type="entry name" value="lambda repressor-like DNA-binding domains"/>
    <property type="match status" value="1"/>
</dbReference>
<dbReference type="Proteomes" id="UP000512322">
    <property type="component" value="Chromosome"/>
</dbReference>
<dbReference type="RefSeq" id="WP_047085349.1">
    <property type="nucleotide sequence ID" value="NZ_BDLM01000028.1"/>
</dbReference>
<proteinExistence type="inferred from homology"/>
<sequence>MQLSRQDLTDLFVRRGQDWSSKAIAAALDNKGVDITTMERVRGLKPGAMRNVFYRRVPAYESAIAEAIGVEPEVIWPSRYRNKNPHSNAA</sequence>
<protein>
    <submittedName>
        <fullName evidence="5">Helix-turn-helix domain-containing protein</fullName>
    </submittedName>
</protein>
<dbReference type="Pfam" id="PF13693">
    <property type="entry name" value="HTH_35"/>
    <property type="match status" value="1"/>
</dbReference>
<evidence type="ECO:0000256" key="3">
    <source>
        <dbReference type="ARBA" id="ARBA00023125"/>
    </source>
</evidence>
<keyword evidence="2" id="KW-0805">Transcription regulation</keyword>
<accession>A0A4C4IE62</accession>
<dbReference type="EMBL" id="CP057293">
    <property type="protein sequence ID" value="QMF66599.1"/>
    <property type="molecule type" value="Genomic_DNA"/>
</dbReference>
<evidence type="ECO:0000313" key="5">
    <source>
        <dbReference type="EMBL" id="QMF66599.1"/>
    </source>
</evidence>
<gene>
    <name evidence="5" type="ORF">HVY77_05940</name>
</gene>
<reference evidence="5 6" key="1">
    <citation type="submission" date="2020-06" db="EMBL/GenBank/DDBJ databases">
        <title>REHAB project genomes.</title>
        <authorList>
            <person name="Shaw L.P."/>
        </authorList>
    </citation>
    <scope>NUCLEOTIDE SEQUENCE [LARGE SCALE GENOMIC DNA]</scope>
    <source>
        <strain evidence="5 6">RHB30-C10</strain>
    </source>
</reference>
<dbReference type="Gene3D" id="1.10.260.40">
    <property type="entry name" value="lambda repressor-like DNA-binding domains"/>
    <property type="match status" value="1"/>
</dbReference>
<dbReference type="InterPro" id="IPR010982">
    <property type="entry name" value="Lambda_DNA-bd_dom_sf"/>
</dbReference>
<comment type="similarity">
    <text evidence="1">Belongs to the ner transcriptional regulatory family.</text>
</comment>
<dbReference type="InterPro" id="IPR038722">
    <property type="entry name" value="Ner_HTH_dom"/>
</dbReference>
<evidence type="ECO:0000313" key="6">
    <source>
        <dbReference type="Proteomes" id="UP000512322"/>
    </source>
</evidence>
<keyword evidence="4" id="KW-0804">Transcription</keyword>
<keyword evidence="3" id="KW-0238">DNA-binding</keyword>
<name>A0A4C4IE62_ECOLX</name>
<evidence type="ECO:0000256" key="1">
    <source>
        <dbReference type="ARBA" id="ARBA00006157"/>
    </source>
</evidence>
<organism evidence="5 6">
    <name type="scientific">Escherichia coli</name>
    <dbReference type="NCBI Taxonomy" id="562"/>
    <lineage>
        <taxon>Bacteria</taxon>
        <taxon>Pseudomonadati</taxon>
        <taxon>Pseudomonadota</taxon>
        <taxon>Gammaproteobacteria</taxon>
        <taxon>Enterobacterales</taxon>
        <taxon>Enterobacteriaceae</taxon>
        <taxon>Escherichia</taxon>
    </lineage>
</organism>
<evidence type="ECO:0000256" key="2">
    <source>
        <dbReference type="ARBA" id="ARBA00023015"/>
    </source>
</evidence>
<dbReference type="GO" id="GO:0003677">
    <property type="term" value="F:DNA binding"/>
    <property type="evidence" value="ECO:0007669"/>
    <property type="project" value="UniProtKB-KW"/>
</dbReference>